<accession>A0A644ZL51</accession>
<proteinExistence type="predicted"/>
<reference evidence="1" key="1">
    <citation type="submission" date="2019-08" db="EMBL/GenBank/DDBJ databases">
        <authorList>
            <person name="Kucharzyk K."/>
            <person name="Murdoch R.W."/>
            <person name="Higgins S."/>
            <person name="Loffler F."/>
        </authorList>
    </citation>
    <scope>NUCLEOTIDE SEQUENCE</scope>
</reference>
<name>A0A644ZL51_9ZZZZ</name>
<organism evidence="1">
    <name type="scientific">bioreactor metagenome</name>
    <dbReference type="NCBI Taxonomy" id="1076179"/>
    <lineage>
        <taxon>unclassified sequences</taxon>
        <taxon>metagenomes</taxon>
        <taxon>ecological metagenomes</taxon>
    </lineage>
</organism>
<dbReference type="AlphaFoldDB" id="A0A644ZL51"/>
<evidence type="ECO:0000313" key="1">
    <source>
        <dbReference type="EMBL" id="MPM39413.1"/>
    </source>
</evidence>
<gene>
    <name evidence="1" type="ORF">SDC9_86046</name>
</gene>
<comment type="caution">
    <text evidence="1">The sequence shown here is derived from an EMBL/GenBank/DDBJ whole genome shotgun (WGS) entry which is preliminary data.</text>
</comment>
<sequence>MSKTLEGDVDSLVDVNEFVDTLVSNLEIAGIEEKNCGVVSKFITGSIKQKNKMLLIGKFSTNVADAISATICGRTADIISVINQNVDIEEVIRQINISNSKVILIENVVSLNEAVTLQLFKQNFDKLIIFANEISETVNFIPNSLLNHCNLLCLDNICEKVKEEEFICTDSSDVKFDNQYNKFTYRAAKDELEKLKGKCIYSNSHSATKSELIAIIDDLEENEGFYSWLLCEGIPNLLLTNNNEIAEEIIDTLQLSEKHTNNLKGMIW</sequence>
<dbReference type="EMBL" id="VSSQ01008631">
    <property type="protein sequence ID" value="MPM39413.1"/>
    <property type="molecule type" value="Genomic_DNA"/>
</dbReference>
<protein>
    <submittedName>
        <fullName evidence="1">Uncharacterized protein</fullName>
    </submittedName>
</protein>